<dbReference type="Gene3D" id="2.30.29.50">
    <property type="entry name" value="Bacterial Pleckstrin homology domain"/>
    <property type="match status" value="1"/>
</dbReference>
<dbReference type="InterPro" id="IPR037063">
    <property type="entry name" value="PHb_sf"/>
</dbReference>
<evidence type="ECO:0000313" key="2">
    <source>
        <dbReference type="EMBL" id="CDZ25142.1"/>
    </source>
</evidence>
<dbReference type="HOGENOM" id="CLU_137895_0_0_9"/>
<dbReference type="PATRIC" id="fig|29343.3.peg.2178"/>
<dbReference type="PANTHER" id="PTHR35796">
    <property type="entry name" value="HYPOTHETICAL CYTOSOLIC PROTEIN"/>
    <property type="match status" value="1"/>
</dbReference>
<dbReference type="CDD" id="cd13225">
    <property type="entry name" value="PH-like_bacteria"/>
    <property type="match status" value="1"/>
</dbReference>
<dbReference type="InterPro" id="IPR012544">
    <property type="entry name" value="PHb"/>
</dbReference>
<name>A0A078KRK6_9FIRM</name>
<dbReference type="Proteomes" id="UP000032431">
    <property type="component" value="Chromosome I"/>
</dbReference>
<keyword evidence="3" id="KW-1185">Reference proteome</keyword>
<accession>A0A078KRK6</accession>
<dbReference type="KEGG" id="ccel:CCDG5_2051"/>
<reference evidence="3" key="1">
    <citation type="submission" date="2014-07" db="EMBL/GenBank/DDBJ databases">
        <authorList>
            <person name="Wibberg D."/>
        </authorList>
    </citation>
    <scope>NUCLEOTIDE SEQUENCE [LARGE SCALE GENOMIC DNA]</scope>
    <source>
        <strain evidence="3">DG5</strain>
    </source>
</reference>
<proteinExistence type="predicted"/>
<dbReference type="PANTHER" id="PTHR35796:SF3">
    <property type="entry name" value="BHLH DOMAIN-CONTAINING PROTEIN"/>
    <property type="match status" value="1"/>
</dbReference>
<dbReference type="Pfam" id="PF08000">
    <property type="entry name" value="bPH_1"/>
    <property type="match status" value="1"/>
</dbReference>
<gene>
    <name evidence="2" type="ORF">CCDG5_2051</name>
</gene>
<evidence type="ECO:0000259" key="1">
    <source>
        <dbReference type="Pfam" id="PF08000"/>
    </source>
</evidence>
<dbReference type="AlphaFoldDB" id="A0A078KRK6"/>
<protein>
    <recommendedName>
        <fullName evidence="1">Bacterial Pleckstrin homology domain-containing protein</fullName>
    </recommendedName>
</protein>
<dbReference type="EMBL" id="LM995447">
    <property type="protein sequence ID" value="CDZ25142.1"/>
    <property type="molecule type" value="Genomic_DNA"/>
</dbReference>
<evidence type="ECO:0000313" key="3">
    <source>
        <dbReference type="Proteomes" id="UP000032431"/>
    </source>
</evidence>
<feature type="domain" description="Bacterial Pleckstrin homology" evidence="1">
    <location>
        <begin position="19"/>
        <end position="121"/>
    </location>
</feature>
<dbReference type="STRING" id="29343.CCDG5_2051"/>
<dbReference type="SUPFAM" id="SSF50729">
    <property type="entry name" value="PH domain-like"/>
    <property type="match status" value="1"/>
</dbReference>
<sequence>MIDFKNGSFFKLRPSADGAEMVAPILLPDENVVMSFKSVRDTVVFTNKRIITVNVQGLTGKKKDFSSLPYAKIQAFSVETAGTFDLDSELELYFSGLGKVRLEFLGNVDISSICRFISEYVLR</sequence>
<dbReference type="OrthoDB" id="9803613at2"/>
<organism evidence="2 3">
    <name type="scientific">[Clostridium] cellulosi</name>
    <dbReference type="NCBI Taxonomy" id="29343"/>
    <lineage>
        <taxon>Bacteria</taxon>
        <taxon>Bacillati</taxon>
        <taxon>Bacillota</taxon>
        <taxon>Clostridia</taxon>
        <taxon>Eubacteriales</taxon>
        <taxon>Oscillospiraceae</taxon>
        <taxon>Oscillospiraceae incertae sedis</taxon>
    </lineage>
</organism>